<dbReference type="STRING" id="645990.SAMN00120144_0909"/>
<dbReference type="EMBL" id="FWWW01000052">
    <property type="protein sequence ID" value="SMB89321.1"/>
    <property type="molecule type" value="Genomic_DNA"/>
</dbReference>
<accession>A0A1W1V8G2</accession>
<dbReference type="OrthoDB" id="669323at2"/>
<keyword evidence="2" id="KW-1185">Reference proteome</keyword>
<organism evidence="1 2">
    <name type="scientific">Hymenobacter roseosalivarius DSM 11622</name>
    <dbReference type="NCBI Taxonomy" id="645990"/>
    <lineage>
        <taxon>Bacteria</taxon>
        <taxon>Pseudomonadati</taxon>
        <taxon>Bacteroidota</taxon>
        <taxon>Cytophagia</taxon>
        <taxon>Cytophagales</taxon>
        <taxon>Hymenobacteraceae</taxon>
        <taxon>Hymenobacter</taxon>
    </lineage>
</organism>
<protein>
    <submittedName>
        <fullName evidence="1">Uncharacterized protein</fullName>
    </submittedName>
</protein>
<name>A0A1W1V8G2_9BACT</name>
<dbReference type="Proteomes" id="UP000192266">
    <property type="component" value="Unassembled WGS sequence"/>
</dbReference>
<dbReference type="RefSeq" id="WP_143434796.1">
    <property type="nucleotide sequence ID" value="NZ_FWWW01000052.1"/>
</dbReference>
<evidence type="ECO:0000313" key="2">
    <source>
        <dbReference type="Proteomes" id="UP000192266"/>
    </source>
</evidence>
<reference evidence="1 2" key="1">
    <citation type="submission" date="2017-04" db="EMBL/GenBank/DDBJ databases">
        <authorList>
            <person name="Afonso C.L."/>
            <person name="Miller P.J."/>
            <person name="Scott M.A."/>
            <person name="Spackman E."/>
            <person name="Goraichik I."/>
            <person name="Dimitrov K.M."/>
            <person name="Suarez D.L."/>
            <person name="Swayne D.E."/>
        </authorList>
    </citation>
    <scope>NUCLEOTIDE SEQUENCE [LARGE SCALE GENOMIC DNA]</scope>
    <source>
        <strain evidence="1 2">DSM 11622</strain>
    </source>
</reference>
<dbReference type="AlphaFoldDB" id="A0A1W1V8G2"/>
<evidence type="ECO:0000313" key="1">
    <source>
        <dbReference type="EMBL" id="SMB89321.1"/>
    </source>
</evidence>
<gene>
    <name evidence="1" type="ORF">SAMN00120144_0909</name>
</gene>
<proteinExistence type="predicted"/>
<sequence length="89" mass="10138">MSLMILLPKRIASERRMTRIKWKLAQLLALVGFVFNAPLVSSQNQSPKQGATVYVFLAETCPTSQQAMLALRDLNATRWPLLRLANRWP</sequence>